<dbReference type="EMBL" id="MN739750">
    <property type="protein sequence ID" value="QHT24842.1"/>
    <property type="molecule type" value="Genomic_DNA"/>
</dbReference>
<organism evidence="1">
    <name type="scientific">viral metagenome</name>
    <dbReference type="NCBI Taxonomy" id="1070528"/>
    <lineage>
        <taxon>unclassified sequences</taxon>
        <taxon>metagenomes</taxon>
        <taxon>organismal metagenomes</taxon>
    </lineage>
</organism>
<proteinExistence type="predicted"/>
<sequence length="261" mass="30953">MLSVVMPLSKKKIRREKQILLEINRRKCVEYKKNELLFRHYPKYSGNYGKKNAIWVSINYANALEILDMLSKHSKIECKEVFECIDKELDVSKKKTMQTLRASLVVQCNSDYPMVQIVLIYNRHANLTVSSFQYYPYRKMYTFDIGERKCIYKDVIVCNYGDLVNTSKVVSETEWVPDDYIIKKVQEDIIMGDMRIFVLYKNIIKSFWIKGYGRRKKRIRFVNSCDFIIYLPWEIVEACMSYFGDEEGIFISFVNVNKLGC</sequence>
<dbReference type="AlphaFoldDB" id="A0A6C0E7X7"/>
<accession>A0A6C0E7X7</accession>
<protein>
    <submittedName>
        <fullName evidence="1">Uncharacterized protein</fullName>
    </submittedName>
</protein>
<evidence type="ECO:0000313" key="1">
    <source>
        <dbReference type="EMBL" id="QHT24842.1"/>
    </source>
</evidence>
<reference evidence="1" key="1">
    <citation type="journal article" date="2020" name="Nature">
        <title>Giant virus diversity and host interactions through global metagenomics.</title>
        <authorList>
            <person name="Schulz F."/>
            <person name="Roux S."/>
            <person name="Paez-Espino D."/>
            <person name="Jungbluth S."/>
            <person name="Walsh D.A."/>
            <person name="Denef V.J."/>
            <person name="McMahon K.D."/>
            <person name="Konstantinidis K.T."/>
            <person name="Eloe-Fadrosh E.A."/>
            <person name="Kyrpides N.C."/>
            <person name="Woyke T."/>
        </authorList>
    </citation>
    <scope>NUCLEOTIDE SEQUENCE</scope>
    <source>
        <strain evidence="1">GVMAG-M-3300023179-150</strain>
    </source>
</reference>
<name>A0A6C0E7X7_9ZZZZ</name>